<reference evidence="1" key="1">
    <citation type="submission" date="2019-08" db="EMBL/GenBank/DDBJ databases">
        <authorList>
            <person name="Kucharzyk K."/>
            <person name="Murdoch R.W."/>
            <person name="Higgins S."/>
            <person name="Loffler F."/>
        </authorList>
    </citation>
    <scope>NUCLEOTIDE SEQUENCE</scope>
</reference>
<evidence type="ECO:0000313" key="1">
    <source>
        <dbReference type="EMBL" id="MPL99451.1"/>
    </source>
</evidence>
<comment type="caution">
    <text evidence="1">The sequence shown here is derived from an EMBL/GenBank/DDBJ whole genome shotgun (WGS) entry which is preliminary data.</text>
</comment>
<evidence type="ECO:0008006" key="2">
    <source>
        <dbReference type="Google" id="ProtNLM"/>
    </source>
</evidence>
<protein>
    <recommendedName>
        <fullName evidence="2">Outer membrane protein beta-barrel domain-containing protein</fullName>
    </recommendedName>
</protein>
<organism evidence="1">
    <name type="scientific">bioreactor metagenome</name>
    <dbReference type="NCBI Taxonomy" id="1076179"/>
    <lineage>
        <taxon>unclassified sequences</taxon>
        <taxon>metagenomes</taxon>
        <taxon>ecological metagenomes</taxon>
    </lineage>
</organism>
<dbReference type="EMBL" id="VSSQ01000667">
    <property type="protein sequence ID" value="MPL99451.1"/>
    <property type="molecule type" value="Genomic_DNA"/>
</dbReference>
<proteinExistence type="predicted"/>
<gene>
    <name evidence="1" type="ORF">SDC9_45669</name>
</gene>
<accession>A0A644W6U2</accession>
<dbReference type="AlphaFoldDB" id="A0A644W6U2"/>
<sequence length="168" mass="18507">MKKLLLPFIFSMILIPAKAQYPLESGRLQLNIGTGWTNQGIPVSIGADLGIAENLSFGLDGSYRYFNENFGNTMYKHNIITCLGALDYHFNSMFKTRNSTSSDIYGGFSGGYAMAQSPDLYGGQVETGALFGVHFGYRMFFNEKFGLDLQFAGMTTYLGVKVGLTILL</sequence>
<name>A0A644W6U2_9ZZZZ</name>